<feature type="signal peptide" evidence="2">
    <location>
        <begin position="1"/>
        <end position="26"/>
    </location>
</feature>
<evidence type="ECO:0000256" key="2">
    <source>
        <dbReference type="SAM" id="SignalP"/>
    </source>
</evidence>
<dbReference type="PIRSF" id="PIRSF019083">
    <property type="entry name" value="UCP019083_VanZ"/>
    <property type="match status" value="1"/>
</dbReference>
<proteinExistence type="predicted"/>
<dbReference type="RefSeq" id="WP_249311883.1">
    <property type="nucleotide sequence ID" value="NZ_JACRSU010000002.1"/>
</dbReference>
<keyword evidence="2" id="KW-0732">Signal</keyword>
<feature type="transmembrane region" description="Helical" evidence="1">
    <location>
        <begin position="130"/>
        <end position="149"/>
    </location>
</feature>
<evidence type="ECO:0000256" key="1">
    <source>
        <dbReference type="SAM" id="Phobius"/>
    </source>
</evidence>
<accession>A0A926DMU6</accession>
<feature type="domain" description="VanZ-like" evidence="3">
    <location>
        <begin position="8"/>
        <end position="145"/>
    </location>
</feature>
<dbReference type="Proteomes" id="UP000611762">
    <property type="component" value="Unassembled WGS sequence"/>
</dbReference>
<evidence type="ECO:0000259" key="3">
    <source>
        <dbReference type="Pfam" id="PF04892"/>
    </source>
</evidence>
<organism evidence="4 5">
    <name type="scientific">Congzhengia minquanensis</name>
    <dbReference type="NCBI Taxonomy" id="2763657"/>
    <lineage>
        <taxon>Bacteria</taxon>
        <taxon>Bacillati</taxon>
        <taxon>Bacillota</taxon>
        <taxon>Clostridia</taxon>
        <taxon>Eubacteriales</taxon>
        <taxon>Oscillospiraceae</taxon>
        <taxon>Congzhengia</taxon>
    </lineage>
</organism>
<comment type="caution">
    <text evidence="4">The sequence shown here is derived from an EMBL/GenBank/DDBJ whole genome shotgun (WGS) entry which is preliminary data.</text>
</comment>
<feature type="transmembrane region" description="Helical" evidence="1">
    <location>
        <begin position="93"/>
        <end position="110"/>
    </location>
</feature>
<keyword evidence="1" id="KW-1133">Transmembrane helix</keyword>
<name>A0A926DMU6_9FIRM</name>
<reference evidence="4" key="1">
    <citation type="submission" date="2020-08" db="EMBL/GenBank/DDBJ databases">
        <title>Genome public.</title>
        <authorList>
            <person name="Liu C."/>
            <person name="Sun Q."/>
        </authorList>
    </citation>
    <scope>NUCLEOTIDE SEQUENCE</scope>
    <source>
        <strain evidence="4">H8</strain>
    </source>
</reference>
<dbReference type="EMBL" id="JACRSU010000002">
    <property type="protein sequence ID" value="MBC8540731.1"/>
    <property type="molecule type" value="Genomic_DNA"/>
</dbReference>
<gene>
    <name evidence="4" type="ORF">H8698_07040</name>
</gene>
<feature type="transmembrane region" description="Helical" evidence="1">
    <location>
        <begin position="69"/>
        <end position="86"/>
    </location>
</feature>
<evidence type="ECO:0000313" key="5">
    <source>
        <dbReference type="Proteomes" id="UP000611762"/>
    </source>
</evidence>
<dbReference type="Pfam" id="PF04892">
    <property type="entry name" value="VanZ"/>
    <property type="match status" value="1"/>
</dbReference>
<sequence>MLKKSILWIFVIFISVQIFSFSSATAAQSNSTSKKVTEVVVEVVKKTRSVPKAKEATLFETCHKIVRKTAHFSEFMLLAIFVAALCRSYRFNMHVTLIISLLYPLLFAAADEFHQLFVDGRSGQITDVLIDFSGALTGTLAFVLCRFILLHIRRKKSS</sequence>
<dbReference type="InterPro" id="IPR006976">
    <property type="entry name" value="VanZ-like"/>
</dbReference>
<dbReference type="InterPro" id="IPR016747">
    <property type="entry name" value="Phosphotransbutyrylase"/>
</dbReference>
<dbReference type="NCBIfam" id="NF037970">
    <property type="entry name" value="vanZ_1"/>
    <property type="match status" value="1"/>
</dbReference>
<dbReference type="AlphaFoldDB" id="A0A926DMU6"/>
<keyword evidence="1" id="KW-0812">Transmembrane</keyword>
<evidence type="ECO:0000313" key="4">
    <source>
        <dbReference type="EMBL" id="MBC8540731.1"/>
    </source>
</evidence>
<keyword evidence="1" id="KW-0472">Membrane</keyword>
<keyword evidence="5" id="KW-1185">Reference proteome</keyword>
<feature type="chain" id="PRO_5036677937" evidence="2">
    <location>
        <begin position="27"/>
        <end position="158"/>
    </location>
</feature>
<protein>
    <submittedName>
        <fullName evidence="4">VanZ family protein</fullName>
    </submittedName>
</protein>